<evidence type="ECO:0000256" key="1">
    <source>
        <dbReference type="ARBA" id="ARBA00022722"/>
    </source>
</evidence>
<feature type="chain" id="PRO_5044245436" evidence="4">
    <location>
        <begin position="29"/>
        <end position="184"/>
    </location>
</feature>
<evidence type="ECO:0000256" key="4">
    <source>
        <dbReference type="SAM" id="SignalP"/>
    </source>
</evidence>
<dbReference type="InterPro" id="IPR016071">
    <property type="entry name" value="Staphylococal_nuclease_OB-fold"/>
</dbReference>
<dbReference type="GO" id="GO:0004519">
    <property type="term" value="F:endonuclease activity"/>
    <property type="evidence" value="ECO:0007669"/>
    <property type="project" value="UniProtKB-KW"/>
</dbReference>
<dbReference type="Pfam" id="PF00565">
    <property type="entry name" value="SNase"/>
    <property type="match status" value="1"/>
</dbReference>
<geneLocation type="plasmid" evidence="6 7">
    <name>2</name>
</geneLocation>
<evidence type="ECO:0000313" key="7">
    <source>
        <dbReference type="Proteomes" id="UP000013961"/>
    </source>
</evidence>
<dbReference type="InterPro" id="IPR002071">
    <property type="entry name" value="Thermonucl_AS"/>
</dbReference>
<gene>
    <name evidence="6" type="ORF">MASS_2p0017</name>
</gene>
<dbReference type="SUPFAM" id="SSF50199">
    <property type="entry name" value="Staphylococcal nuclease"/>
    <property type="match status" value="1"/>
</dbReference>
<feature type="signal peptide" evidence="4">
    <location>
        <begin position="1"/>
        <end position="28"/>
    </location>
</feature>
<dbReference type="PROSITE" id="PS50830">
    <property type="entry name" value="TNASE_3"/>
    <property type="match status" value="1"/>
</dbReference>
<dbReference type="SMART" id="SM00318">
    <property type="entry name" value="SNc"/>
    <property type="match status" value="1"/>
</dbReference>
<dbReference type="RefSeq" id="WP_016341432.1">
    <property type="nucleotide sequence ID" value="NC_021279.1"/>
</dbReference>
<dbReference type="PANTHER" id="PTHR12302">
    <property type="entry name" value="EBNA2 BINDING PROTEIN P100"/>
    <property type="match status" value="1"/>
</dbReference>
<protein>
    <submittedName>
        <fullName evidence="6">Micrococcal nuclease-like nuclease</fullName>
    </submittedName>
</protein>
<dbReference type="GO" id="GO:0016787">
    <property type="term" value="F:hydrolase activity"/>
    <property type="evidence" value="ECO:0007669"/>
    <property type="project" value="UniProtKB-KW"/>
</dbReference>
<keyword evidence="2" id="KW-0255">Endonuclease</keyword>
<dbReference type="Proteomes" id="UP000013961">
    <property type="component" value="Plasmid 2"/>
</dbReference>
<dbReference type="KEGG" id="mabb:MASS_2p0017"/>
<evidence type="ECO:0000313" key="6">
    <source>
        <dbReference type="EMBL" id="AGM31728.1"/>
    </source>
</evidence>
<name>A0AB33AJ82_9MYCO</name>
<keyword evidence="1" id="KW-0540">Nuclease</keyword>
<reference evidence="6 7" key="1">
    <citation type="journal article" date="2013" name="Genome Announc.">
        <title>Complete Genome Sequence of Mycobacterium massiliense Clinical Strain Asan 50594, Belonging to the Type II Genotype.</title>
        <authorList>
            <person name="Kim B.J."/>
            <person name="Kim B.R."/>
            <person name="Hong S.H."/>
            <person name="Seok S.H."/>
            <person name="Kook Y.H."/>
            <person name="Kim B.J."/>
        </authorList>
    </citation>
    <scope>NUCLEOTIDE SEQUENCE [LARGE SCALE GENOMIC DNA]</scope>
    <source>
        <strain evidence="6 7">50594</strain>
    </source>
</reference>
<evidence type="ECO:0000256" key="2">
    <source>
        <dbReference type="ARBA" id="ARBA00022759"/>
    </source>
</evidence>
<keyword evidence="6" id="KW-0614">Plasmid</keyword>
<keyword evidence="3" id="KW-0378">Hydrolase</keyword>
<evidence type="ECO:0000259" key="5">
    <source>
        <dbReference type="PROSITE" id="PS50830"/>
    </source>
</evidence>
<dbReference type="AlphaFoldDB" id="A0AB33AJ82"/>
<feature type="domain" description="TNase-like" evidence="5">
    <location>
        <begin position="31"/>
        <end position="167"/>
    </location>
</feature>
<organism evidence="6 7">
    <name type="scientific">Mycobacteroides abscessus subsp. bolletii 50594</name>
    <dbReference type="NCBI Taxonomy" id="1303024"/>
    <lineage>
        <taxon>Bacteria</taxon>
        <taxon>Bacillati</taxon>
        <taxon>Actinomycetota</taxon>
        <taxon>Actinomycetes</taxon>
        <taxon>Mycobacteriales</taxon>
        <taxon>Mycobacteriaceae</taxon>
        <taxon>Mycobacteroides</taxon>
        <taxon>Mycobacteroides abscessus</taxon>
    </lineage>
</organism>
<dbReference type="PROSITE" id="PS01123">
    <property type="entry name" value="TNASE_1"/>
    <property type="match status" value="1"/>
</dbReference>
<dbReference type="EMBL" id="CP004376">
    <property type="protein sequence ID" value="AGM31728.1"/>
    <property type="molecule type" value="Genomic_DNA"/>
</dbReference>
<dbReference type="InterPro" id="IPR035437">
    <property type="entry name" value="SNase_OB-fold_sf"/>
</dbReference>
<keyword evidence="4" id="KW-0732">Signal</keyword>
<proteinExistence type="predicted"/>
<dbReference type="GO" id="GO:0003676">
    <property type="term" value="F:nucleic acid binding"/>
    <property type="evidence" value="ECO:0007669"/>
    <property type="project" value="InterPro"/>
</dbReference>
<sequence>MRARAGLAAVLTATATALLTLGYQPSHADPVVTNATILRVVDGDTVTVASDLRGRLKVRIIGLDTPETVRDEWSVGCHGPEASTYAKEVLSGQRVELLTDPTQDSTDRYGRTLAEVILSNGTNYAVQAVKLGHGKAYVYGHNPSKWADEIRAAEDQAKSSHAGLWGAPCWGQVESKPLRPRKGK</sequence>
<dbReference type="Gene3D" id="2.40.50.90">
    <property type="match status" value="1"/>
</dbReference>
<evidence type="ECO:0000256" key="3">
    <source>
        <dbReference type="ARBA" id="ARBA00022801"/>
    </source>
</evidence>
<accession>A0AB33AJ82</accession>
<dbReference type="PANTHER" id="PTHR12302:SF3">
    <property type="entry name" value="SERINE_THREONINE-PROTEIN KINASE 31"/>
    <property type="match status" value="1"/>
</dbReference>